<evidence type="ECO:0008006" key="4">
    <source>
        <dbReference type="Google" id="ProtNLM"/>
    </source>
</evidence>
<feature type="chain" id="PRO_5046307740" description="Porin" evidence="1">
    <location>
        <begin position="24"/>
        <end position="403"/>
    </location>
</feature>
<comment type="caution">
    <text evidence="2">The sequence shown here is derived from an EMBL/GenBank/DDBJ whole genome shotgun (WGS) entry which is preliminary data.</text>
</comment>
<accession>A0ABS5SEP8</accession>
<evidence type="ECO:0000313" key="3">
    <source>
        <dbReference type="Proteomes" id="UP000756860"/>
    </source>
</evidence>
<keyword evidence="1" id="KW-0732">Signal</keyword>
<dbReference type="EMBL" id="JAHCVK010000005">
    <property type="protein sequence ID" value="MBT0653818.1"/>
    <property type="molecule type" value="Genomic_DNA"/>
</dbReference>
<sequence>MGIKWVTRMCLLGSLLVSATAWSAEIHGRSSTQLLWYNNEFLEQRQFEAAEYLRLSITNIDKAGKFNIYGYGRLSQDFTNGEGGAGRLYYLYGEYRDLFDKADIRVGRQFVNVAAGSAVIDGLQLDIKNVGPVGFSLFGGRDVVFGLDGELGYSWNTDLGMSAYLTGFKQTDAEVSWFRKWDHGNVARDILGLSAKQYLLNNLKVYGNAKYDITAETFNEVQAGLKFYPTSNLVFSGEYYQSYATFDTTSIYSVFAVNQYQEGLVRADYTFNDMVSVNAGYNRQWYGEGAVANVYHVGLGVRPFEPLKVNVEYDNRTGYYGSTNGVIIDADYEITKNANVAGGFTYDVYQRDKVTGDEIARRYWLGGKYKVTNNMAVSGRIQTDANARYSHNTSGRVTFDYDF</sequence>
<feature type="signal peptide" evidence="1">
    <location>
        <begin position="1"/>
        <end position="23"/>
    </location>
</feature>
<keyword evidence="3" id="KW-1185">Reference proteome</keyword>
<evidence type="ECO:0000313" key="2">
    <source>
        <dbReference type="EMBL" id="MBT0653818.1"/>
    </source>
</evidence>
<gene>
    <name evidence="2" type="ORF">KI810_12180</name>
</gene>
<organism evidence="2 3">
    <name type="scientific">Geomobilimonas luticola</name>
    <dbReference type="NCBI Taxonomy" id="1114878"/>
    <lineage>
        <taxon>Bacteria</taxon>
        <taxon>Pseudomonadati</taxon>
        <taxon>Thermodesulfobacteriota</taxon>
        <taxon>Desulfuromonadia</taxon>
        <taxon>Geobacterales</taxon>
        <taxon>Geobacteraceae</taxon>
        <taxon>Geomobilimonas</taxon>
    </lineage>
</organism>
<name>A0ABS5SEP8_9BACT</name>
<proteinExistence type="predicted"/>
<protein>
    <recommendedName>
        <fullName evidence="4">Porin</fullName>
    </recommendedName>
</protein>
<dbReference type="RefSeq" id="WP_214175817.1">
    <property type="nucleotide sequence ID" value="NZ_JAHCVK010000005.1"/>
</dbReference>
<dbReference type="Proteomes" id="UP000756860">
    <property type="component" value="Unassembled WGS sequence"/>
</dbReference>
<evidence type="ECO:0000256" key="1">
    <source>
        <dbReference type="SAM" id="SignalP"/>
    </source>
</evidence>
<reference evidence="2 3" key="1">
    <citation type="submission" date="2021-05" db="EMBL/GenBank/DDBJ databases">
        <title>The draft genome of Geobacter luticola JCM 17780.</title>
        <authorList>
            <person name="Xu Z."/>
            <person name="Masuda Y."/>
            <person name="Itoh H."/>
            <person name="Senoo K."/>
        </authorList>
    </citation>
    <scope>NUCLEOTIDE SEQUENCE [LARGE SCALE GENOMIC DNA]</scope>
    <source>
        <strain evidence="2 3">JCM 17780</strain>
    </source>
</reference>